<proteinExistence type="predicted"/>
<dbReference type="EMBL" id="LAZR01000366">
    <property type="protein sequence ID" value="KKN72240.1"/>
    <property type="molecule type" value="Genomic_DNA"/>
</dbReference>
<comment type="caution">
    <text evidence="2">The sequence shown here is derived from an EMBL/GenBank/DDBJ whole genome shotgun (WGS) entry which is preliminary data.</text>
</comment>
<gene>
    <name evidence="2" type="ORF">LCGC14_0412940</name>
</gene>
<feature type="domain" description="Uroporphyrinogen decarboxylase (URO-D)" evidence="1">
    <location>
        <begin position="128"/>
        <end position="377"/>
    </location>
</feature>
<evidence type="ECO:0000313" key="2">
    <source>
        <dbReference type="EMBL" id="KKN72240.1"/>
    </source>
</evidence>
<dbReference type="Pfam" id="PF01208">
    <property type="entry name" value="URO-D"/>
    <property type="match status" value="1"/>
</dbReference>
<dbReference type="AlphaFoldDB" id="A0A0F9STB9"/>
<dbReference type="PANTHER" id="PTHR47099">
    <property type="entry name" value="METHYLCOBAMIDE:COM METHYLTRANSFERASE MTBA"/>
    <property type="match status" value="1"/>
</dbReference>
<dbReference type="InterPro" id="IPR052024">
    <property type="entry name" value="Methanogen_methyltrans"/>
</dbReference>
<dbReference type="SUPFAM" id="SSF51726">
    <property type="entry name" value="UROD/MetE-like"/>
    <property type="match status" value="1"/>
</dbReference>
<dbReference type="GO" id="GO:0006779">
    <property type="term" value="P:porphyrin-containing compound biosynthetic process"/>
    <property type="evidence" value="ECO:0007669"/>
    <property type="project" value="InterPro"/>
</dbReference>
<dbReference type="Gene3D" id="3.20.20.210">
    <property type="match status" value="1"/>
</dbReference>
<protein>
    <recommendedName>
        <fullName evidence="1">Uroporphyrinogen decarboxylase (URO-D) domain-containing protein</fullName>
    </recommendedName>
</protein>
<reference evidence="2" key="1">
    <citation type="journal article" date="2015" name="Nature">
        <title>Complex archaea that bridge the gap between prokaryotes and eukaryotes.</title>
        <authorList>
            <person name="Spang A."/>
            <person name="Saw J.H."/>
            <person name="Jorgensen S.L."/>
            <person name="Zaremba-Niedzwiedzka K."/>
            <person name="Martijn J."/>
            <person name="Lind A.E."/>
            <person name="van Eijk R."/>
            <person name="Schleper C."/>
            <person name="Guy L."/>
            <person name="Ettema T.J."/>
        </authorList>
    </citation>
    <scope>NUCLEOTIDE SEQUENCE</scope>
</reference>
<dbReference type="InterPro" id="IPR038071">
    <property type="entry name" value="UROD/MetE-like_sf"/>
</dbReference>
<name>A0A0F9STB9_9ZZZZ</name>
<accession>A0A0F9STB9</accession>
<evidence type="ECO:0000259" key="1">
    <source>
        <dbReference type="Pfam" id="PF01208"/>
    </source>
</evidence>
<dbReference type="PANTHER" id="PTHR47099:SF1">
    <property type="entry name" value="METHYLCOBAMIDE:COM METHYLTRANSFERASE MTBA"/>
    <property type="match status" value="1"/>
</dbReference>
<dbReference type="GO" id="GO:0004853">
    <property type="term" value="F:uroporphyrinogen decarboxylase activity"/>
    <property type="evidence" value="ECO:0007669"/>
    <property type="project" value="InterPro"/>
</dbReference>
<sequence>MNSFNRIWTALNLEEPDRIPTHTINIDGNVADKILGKPKRSAFDIFDEMERKYPDEWVEKINQILFDIEISTFSKAVRAGYELGFDGVGVQYIPFILESKTEMTDIFGKRHKVRNIDGNPYPDYYGGYIKNREDWEAYPKPDMKEEYKRAKKFYKGVLRKCRDIKNDICIIAQNALTSVFPPVWQGMGMNYFARALKNDPKLIEERFRFCTDYVLTVFKAYSECGANIFLEGGDIAHKGGPMINPKYFDKYLLPRFQEVSNAIHEWGGKYILHTDGDITSLLDFIVESGFDGLQCLELPYVDPLLVKKKVGDKLCLSGNIDTRHVLVDGSQEEVEQAVKNAIQAMGNGGGFMISPANFHPSISVERLKWMIEAAHKYGIYPLKNG</sequence>
<dbReference type="InterPro" id="IPR000257">
    <property type="entry name" value="Uroporphyrinogen_deCOase"/>
</dbReference>
<organism evidence="2">
    <name type="scientific">marine sediment metagenome</name>
    <dbReference type="NCBI Taxonomy" id="412755"/>
    <lineage>
        <taxon>unclassified sequences</taxon>
        <taxon>metagenomes</taxon>
        <taxon>ecological metagenomes</taxon>
    </lineage>
</organism>